<evidence type="ECO:0000259" key="15">
    <source>
        <dbReference type="PROSITE" id="PS50011"/>
    </source>
</evidence>
<accession>A0AAV8RCH0</accession>
<evidence type="ECO:0000256" key="3">
    <source>
        <dbReference type="ARBA" id="ARBA00022679"/>
    </source>
</evidence>
<dbReference type="InterPro" id="IPR000719">
    <property type="entry name" value="Prot_kinase_dom"/>
</dbReference>
<keyword evidence="14" id="KW-0812">Transmembrane</keyword>
<dbReference type="InterPro" id="IPR038408">
    <property type="entry name" value="GNK2_sf"/>
</dbReference>
<keyword evidence="2" id="KW-0597">Phosphoprotein</keyword>
<evidence type="ECO:0000313" key="18">
    <source>
        <dbReference type="Proteomes" id="UP001222027"/>
    </source>
</evidence>
<evidence type="ECO:0000256" key="12">
    <source>
        <dbReference type="PROSITE-ProRule" id="PRU10141"/>
    </source>
</evidence>
<dbReference type="FunFam" id="3.30.200.20:FF:001208">
    <property type="entry name" value="Putative DUF26-domain receptor-like protein kinase family protein"/>
    <property type="match status" value="1"/>
</dbReference>
<feature type="transmembrane region" description="Helical" evidence="14">
    <location>
        <begin position="651"/>
        <end position="676"/>
    </location>
</feature>
<feature type="domain" description="Gnk2-homologous" evidence="16">
    <location>
        <begin position="532"/>
        <end position="637"/>
    </location>
</feature>
<evidence type="ECO:0000256" key="11">
    <source>
        <dbReference type="ARBA" id="ARBA00047951"/>
    </source>
</evidence>
<evidence type="ECO:0000256" key="1">
    <source>
        <dbReference type="ARBA" id="ARBA00022527"/>
    </source>
</evidence>
<keyword evidence="1" id="KW-0723">Serine/threonine-protein kinase</keyword>
<feature type="domain" description="Protein kinase" evidence="15">
    <location>
        <begin position="716"/>
        <end position="1009"/>
    </location>
</feature>
<feature type="transmembrane region" description="Helical" evidence="14">
    <location>
        <begin position="270"/>
        <end position="288"/>
    </location>
</feature>
<reference evidence="17 18" key="1">
    <citation type="submission" date="2022-12" db="EMBL/GenBank/DDBJ databases">
        <title>Chromosome-scale assembly of the Ensete ventricosum genome.</title>
        <authorList>
            <person name="Dussert Y."/>
            <person name="Stocks J."/>
            <person name="Wendawek A."/>
            <person name="Woldeyes F."/>
            <person name="Nichols R.A."/>
            <person name="Borrell J.S."/>
        </authorList>
    </citation>
    <scope>NUCLEOTIDE SEQUENCE [LARGE SCALE GENOMIC DNA]</scope>
    <source>
        <strain evidence="18">cv. Maze</strain>
        <tissue evidence="17">Seeds</tissue>
    </source>
</reference>
<dbReference type="InterPro" id="IPR002902">
    <property type="entry name" value="GNK2"/>
</dbReference>
<proteinExistence type="predicted"/>
<dbReference type="CDD" id="cd23509">
    <property type="entry name" value="Gnk2-like"/>
    <property type="match status" value="2"/>
</dbReference>
<dbReference type="SUPFAM" id="SSF56112">
    <property type="entry name" value="Protein kinase-like (PK-like)"/>
    <property type="match status" value="1"/>
</dbReference>
<evidence type="ECO:0000313" key="17">
    <source>
        <dbReference type="EMBL" id="KAJ8492976.1"/>
    </source>
</evidence>
<keyword evidence="7" id="KW-0418">Kinase</keyword>
<keyword evidence="3" id="KW-0808">Transferase</keyword>
<dbReference type="Gene3D" id="1.10.510.10">
    <property type="entry name" value="Transferase(Phosphotransferase) domain 1"/>
    <property type="match status" value="1"/>
</dbReference>
<evidence type="ECO:0008006" key="19">
    <source>
        <dbReference type="Google" id="ProtNLM"/>
    </source>
</evidence>
<evidence type="ECO:0000256" key="6">
    <source>
        <dbReference type="ARBA" id="ARBA00022741"/>
    </source>
</evidence>
<feature type="binding site" evidence="12">
    <location>
        <position position="744"/>
    </location>
    <ligand>
        <name>ATP</name>
        <dbReference type="ChEBI" id="CHEBI:30616"/>
    </ligand>
</feature>
<dbReference type="FunFam" id="3.30.430.20:FF:000015">
    <property type="entry name" value="Cysteine-rich receptor-like protein kinase 3"/>
    <property type="match status" value="1"/>
</dbReference>
<feature type="transmembrane region" description="Helical" evidence="14">
    <location>
        <begin position="195"/>
        <end position="220"/>
    </location>
</feature>
<feature type="compositionally biased region" description="Polar residues" evidence="13">
    <location>
        <begin position="997"/>
        <end position="1009"/>
    </location>
</feature>
<comment type="catalytic activity">
    <reaction evidence="10">
        <text>L-seryl-[protein] + ATP = O-phospho-L-seryl-[protein] + ADP + H(+)</text>
        <dbReference type="Rhea" id="RHEA:17989"/>
        <dbReference type="Rhea" id="RHEA-COMP:9863"/>
        <dbReference type="Rhea" id="RHEA-COMP:11604"/>
        <dbReference type="ChEBI" id="CHEBI:15378"/>
        <dbReference type="ChEBI" id="CHEBI:29999"/>
        <dbReference type="ChEBI" id="CHEBI:30616"/>
        <dbReference type="ChEBI" id="CHEBI:83421"/>
        <dbReference type="ChEBI" id="CHEBI:456216"/>
    </reaction>
</comment>
<feature type="region of interest" description="Disordered" evidence="13">
    <location>
        <begin position="960"/>
        <end position="1009"/>
    </location>
</feature>
<keyword evidence="18" id="KW-1185">Reference proteome</keyword>
<keyword evidence="4" id="KW-0732">Signal</keyword>
<dbReference type="EMBL" id="JAQQAF010000004">
    <property type="protein sequence ID" value="KAJ8492976.1"/>
    <property type="molecule type" value="Genomic_DNA"/>
</dbReference>
<evidence type="ECO:0000256" key="9">
    <source>
        <dbReference type="ARBA" id="ARBA00023170"/>
    </source>
</evidence>
<evidence type="ECO:0000256" key="7">
    <source>
        <dbReference type="ARBA" id="ARBA00022777"/>
    </source>
</evidence>
<dbReference type="GO" id="GO:0005524">
    <property type="term" value="F:ATP binding"/>
    <property type="evidence" value="ECO:0007669"/>
    <property type="project" value="UniProtKB-UniRule"/>
</dbReference>
<evidence type="ECO:0000256" key="4">
    <source>
        <dbReference type="ARBA" id="ARBA00022729"/>
    </source>
</evidence>
<dbReference type="Proteomes" id="UP001222027">
    <property type="component" value="Unassembled WGS sequence"/>
</dbReference>
<evidence type="ECO:0000256" key="10">
    <source>
        <dbReference type="ARBA" id="ARBA00047558"/>
    </source>
</evidence>
<keyword evidence="5" id="KW-0677">Repeat</keyword>
<dbReference type="FunFam" id="3.30.430.20:FF:000005">
    <property type="entry name" value="Cysteine-rich receptor-like protein kinase 2"/>
    <property type="match status" value="1"/>
</dbReference>
<dbReference type="InterPro" id="IPR001245">
    <property type="entry name" value="Ser-Thr/Tyr_kinase_cat_dom"/>
</dbReference>
<evidence type="ECO:0000256" key="2">
    <source>
        <dbReference type="ARBA" id="ARBA00022553"/>
    </source>
</evidence>
<dbReference type="Gene3D" id="3.30.200.20">
    <property type="entry name" value="Phosphorylase Kinase, domain 1"/>
    <property type="match status" value="1"/>
</dbReference>
<evidence type="ECO:0000256" key="13">
    <source>
        <dbReference type="SAM" id="MobiDB-lite"/>
    </source>
</evidence>
<organism evidence="17 18">
    <name type="scientific">Ensete ventricosum</name>
    <name type="common">Abyssinian banana</name>
    <name type="synonym">Musa ensete</name>
    <dbReference type="NCBI Taxonomy" id="4639"/>
    <lineage>
        <taxon>Eukaryota</taxon>
        <taxon>Viridiplantae</taxon>
        <taxon>Streptophyta</taxon>
        <taxon>Embryophyta</taxon>
        <taxon>Tracheophyta</taxon>
        <taxon>Spermatophyta</taxon>
        <taxon>Magnoliopsida</taxon>
        <taxon>Liliopsida</taxon>
        <taxon>Zingiberales</taxon>
        <taxon>Musaceae</taxon>
        <taxon>Ensete</taxon>
    </lineage>
</organism>
<dbReference type="InterPro" id="IPR011009">
    <property type="entry name" value="Kinase-like_dom_sf"/>
</dbReference>
<name>A0AAV8RCH0_ENSVE</name>
<evidence type="ECO:0000259" key="16">
    <source>
        <dbReference type="PROSITE" id="PS51473"/>
    </source>
</evidence>
<dbReference type="Pfam" id="PF07714">
    <property type="entry name" value="PK_Tyr_Ser-Thr"/>
    <property type="match status" value="1"/>
</dbReference>
<dbReference type="InterPro" id="IPR017441">
    <property type="entry name" value="Protein_kinase_ATP_BS"/>
</dbReference>
<keyword evidence="14" id="KW-1133">Transmembrane helix</keyword>
<dbReference type="PANTHER" id="PTHR47973">
    <property type="entry name" value="CYSTEINE-RICH RECEPTOR-LIKE PROTEIN KINASE 3"/>
    <property type="match status" value="1"/>
</dbReference>
<sequence>MMGVPPRPTSSASSPSACSYHWCCSSISASSSSATLHRYFKLASRRCVDGKKYEIRPHKIQGKPAYNVYRFVRSKNQFLIRRLTPLATSEDQSSYPELDLETLESENLELDNQDSSSKRSFSYFTGRSEGKPGFLSFHGYHYIRGDEVGSIPTKKKSKILWFIGPTVLVAFLVLPSLYLRKILSTFFEDSLLTDFLILFFTEALFYSGVAIFVLLVDSLWRPVQEDKAPNHYYWLKTQYGLRVTSVATLVLTLIIPLLTMGLVWPWTGPAASATLAPYLVGIVVQFAFEQYARHKKSPACAVIPVIFQIYRLHQLNRAAQLVAALSFSLLDEISSSFRSDHLAFITSKCRNQMNICVTLEPGPLDAAGKLNLRRLKNAPKHEQLWKGCSVYTITEALYSSSVWLGIKGLKQIDLVLGVCYEEDSKFQRASDVYSGFDCPPTTAYVPNFLAVMDNIGNQIRASGFGRSTVGSGPDGNYGLGQCYGDLSSLDCALCYAEARTVLPKCFPYNSGRIFLDGCFMRSENYSFFTEYTGPEDKVKCGNTTRKGRVFGQMAQQALQEATDKAPGNGGYAKASALKSGGLNDSAYVLATCWRTLNESSCRACLKNGSASVVGCLPWSEGRALNTGCFLRFSDTNFLNADQSSGLGRRRIIAMVVAIGSALMVIGVGLTVGVFMWKQRKLNKKRGANNATRMASALYDSCLNFKYSTLEKATGGFTIANKLGQGGFGTVYKGTLSDGREIAVKRLFFNNKHRVSDFYNEVNIISSVEHKNLVRLLGCSCSGPESLLVYEFLPNKSLDRFLFDRENGKALDWRKRFNVITDTAEARSFQDDKSHISTAIAGTLGYMAPEYIAHGQLTEKADVYSFGVLMIEIVTGISNNRSKICEYVSESSESLLTQAWKHFQSGTVEQLMDPNITLDGYADGDAVKEEVTKVFHVGLLCTQEISSFRPSVSRALQMLLDREKQPPAPTKPPFTDDATMELNEETKEDIDWPRDPSSIANVSTGSFDPR</sequence>
<dbReference type="Pfam" id="PF01657">
    <property type="entry name" value="Stress-antifung"/>
    <property type="match status" value="2"/>
</dbReference>
<comment type="catalytic activity">
    <reaction evidence="11">
        <text>L-threonyl-[protein] + ATP = O-phospho-L-threonyl-[protein] + ADP + H(+)</text>
        <dbReference type="Rhea" id="RHEA:46608"/>
        <dbReference type="Rhea" id="RHEA-COMP:11060"/>
        <dbReference type="Rhea" id="RHEA-COMP:11605"/>
        <dbReference type="ChEBI" id="CHEBI:15378"/>
        <dbReference type="ChEBI" id="CHEBI:30013"/>
        <dbReference type="ChEBI" id="CHEBI:30616"/>
        <dbReference type="ChEBI" id="CHEBI:61977"/>
        <dbReference type="ChEBI" id="CHEBI:456216"/>
    </reaction>
</comment>
<gene>
    <name evidence="17" type="ORF">OPV22_014697</name>
</gene>
<dbReference type="Gene3D" id="3.30.430.20">
    <property type="entry name" value="Gnk2 domain, C-X8-C-X2-C motif"/>
    <property type="match status" value="2"/>
</dbReference>
<keyword evidence="8 12" id="KW-0067">ATP-binding</keyword>
<dbReference type="InterPro" id="IPR052059">
    <property type="entry name" value="CR_Ser/Thr_kinase"/>
</dbReference>
<keyword evidence="6 12" id="KW-0547">Nucleotide-binding</keyword>
<keyword evidence="14" id="KW-0472">Membrane</keyword>
<feature type="transmembrane region" description="Helical" evidence="14">
    <location>
        <begin position="241"/>
        <end position="264"/>
    </location>
</feature>
<dbReference type="PROSITE" id="PS51473">
    <property type="entry name" value="GNK2"/>
    <property type="match status" value="2"/>
</dbReference>
<evidence type="ECO:0000256" key="5">
    <source>
        <dbReference type="ARBA" id="ARBA00022737"/>
    </source>
</evidence>
<dbReference type="PROSITE" id="PS00107">
    <property type="entry name" value="PROTEIN_KINASE_ATP"/>
    <property type="match status" value="1"/>
</dbReference>
<keyword evidence="9" id="KW-0675">Receptor</keyword>
<dbReference type="PROSITE" id="PS50011">
    <property type="entry name" value="PROTEIN_KINASE_DOM"/>
    <property type="match status" value="1"/>
</dbReference>
<feature type="domain" description="Gnk2-homologous" evidence="16">
    <location>
        <begin position="426"/>
        <end position="527"/>
    </location>
</feature>
<evidence type="ECO:0000256" key="8">
    <source>
        <dbReference type="ARBA" id="ARBA00022840"/>
    </source>
</evidence>
<protein>
    <recommendedName>
        <fullName evidence="19">Protein kinase domain-containing protein</fullName>
    </recommendedName>
</protein>
<dbReference type="AlphaFoldDB" id="A0AAV8RCH0"/>
<dbReference type="GO" id="GO:0004674">
    <property type="term" value="F:protein serine/threonine kinase activity"/>
    <property type="evidence" value="ECO:0007669"/>
    <property type="project" value="UniProtKB-KW"/>
</dbReference>
<feature type="transmembrane region" description="Helical" evidence="14">
    <location>
        <begin position="159"/>
        <end position="179"/>
    </location>
</feature>
<evidence type="ECO:0000256" key="14">
    <source>
        <dbReference type="SAM" id="Phobius"/>
    </source>
</evidence>
<comment type="caution">
    <text evidence="17">The sequence shown here is derived from an EMBL/GenBank/DDBJ whole genome shotgun (WGS) entry which is preliminary data.</text>
</comment>
<feature type="compositionally biased region" description="Acidic residues" evidence="13">
    <location>
        <begin position="977"/>
        <end position="987"/>
    </location>
</feature>